<protein>
    <submittedName>
        <fullName evidence="2">Uncharacterized protein</fullName>
    </submittedName>
</protein>
<dbReference type="AlphaFoldDB" id="A0A8S9Q857"/>
<organism evidence="2 3">
    <name type="scientific">Brassica cretica</name>
    <name type="common">Mustard</name>
    <dbReference type="NCBI Taxonomy" id="69181"/>
    <lineage>
        <taxon>Eukaryota</taxon>
        <taxon>Viridiplantae</taxon>
        <taxon>Streptophyta</taxon>
        <taxon>Embryophyta</taxon>
        <taxon>Tracheophyta</taxon>
        <taxon>Spermatophyta</taxon>
        <taxon>Magnoliopsida</taxon>
        <taxon>eudicotyledons</taxon>
        <taxon>Gunneridae</taxon>
        <taxon>Pentapetalae</taxon>
        <taxon>rosids</taxon>
        <taxon>malvids</taxon>
        <taxon>Brassicales</taxon>
        <taxon>Brassicaceae</taxon>
        <taxon>Brassiceae</taxon>
        <taxon>Brassica</taxon>
    </lineage>
</organism>
<comment type="caution">
    <text evidence="2">The sequence shown here is derived from an EMBL/GenBank/DDBJ whole genome shotgun (WGS) entry which is preliminary data.</text>
</comment>
<feature type="region of interest" description="Disordered" evidence="1">
    <location>
        <begin position="1"/>
        <end position="24"/>
    </location>
</feature>
<feature type="compositionally biased region" description="Basic and acidic residues" evidence="1">
    <location>
        <begin position="1"/>
        <end position="11"/>
    </location>
</feature>
<evidence type="ECO:0000313" key="2">
    <source>
        <dbReference type="EMBL" id="KAF3537480.1"/>
    </source>
</evidence>
<sequence length="69" mass="7620">MNESFKERRTLDQSSSVNGRAGSTADTAQLFAELDPRRIQLGSLPIWINRGFSSAIRRAGPKMDSARPV</sequence>
<gene>
    <name evidence="2" type="ORF">F2Q69_00022405</name>
</gene>
<proteinExistence type="predicted"/>
<dbReference type="Proteomes" id="UP000712600">
    <property type="component" value="Unassembled WGS sequence"/>
</dbReference>
<dbReference type="EMBL" id="QGKX02001290">
    <property type="protein sequence ID" value="KAF3537480.1"/>
    <property type="molecule type" value="Genomic_DNA"/>
</dbReference>
<accession>A0A8S9Q857</accession>
<name>A0A8S9Q857_BRACR</name>
<evidence type="ECO:0000256" key="1">
    <source>
        <dbReference type="SAM" id="MobiDB-lite"/>
    </source>
</evidence>
<reference evidence="2" key="1">
    <citation type="submission" date="2019-12" db="EMBL/GenBank/DDBJ databases">
        <title>Genome sequencing and annotation of Brassica cretica.</title>
        <authorList>
            <person name="Studholme D.J."/>
            <person name="Sarris P."/>
        </authorList>
    </citation>
    <scope>NUCLEOTIDE SEQUENCE</scope>
    <source>
        <strain evidence="2">PFS-109/04</strain>
        <tissue evidence="2">Leaf</tissue>
    </source>
</reference>
<evidence type="ECO:0000313" key="3">
    <source>
        <dbReference type="Proteomes" id="UP000712600"/>
    </source>
</evidence>